<dbReference type="Proteomes" id="UP000248014">
    <property type="component" value="Unassembled WGS sequence"/>
</dbReference>
<dbReference type="AlphaFoldDB" id="A0A2V3V8S9"/>
<keyword evidence="3" id="KW-1185">Reference proteome</keyword>
<dbReference type="RefSeq" id="WP_110297796.1">
    <property type="nucleotide sequence ID" value="NZ_QJJM01000003.1"/>
</dbReference>
<sequence>MEFARALFASGHVVDLVLVVLAAEFVWLVIRGNRAMDVGLGLGAAVLMMLALRGALTGAPWPWIALPLVLSFPLHLADLGRRGMLRRHRA</sequence>
<evidence type="ECO:0000313" key="3">
    <source>
        <dbReference type="Proteomes" id="UP000248014"/>
    </source>
</evidence>
<evidence type="ECO:0000313" key="2">
    <source>
        <dbReference type="EMBL" id="PXW77970.1"/>
    </source>
</evidence>
<feature type="transmembrane region" description="Helical" evidence="1">
    <location>
        <begin position="6"/>
        <end position="30"/>
    </location>
</feature>
<evidence type="ECO:0000256" key="1">
    <source>
        <dbReference type="SAM" id="Phobius"/>
    </source>
</evidence>
<organism evidence="2 3">
    <name type="scientific">Blastomonas natatoria</name>
    <dbReference type="NCBI Taxonomy" id="34015"/>
    <lineage>
        <taxon>Bacteria</taxon>
        <taxon>Pseudomonadati</taxon>
        <taxon>Pseudomonadota</taxon>
        <taxon>Alphaproteobacteria</taxon>
        <taxon>Sphingomonadales</taxon>
        <taxon>Sphingomonadaceae</taxon>
        <taxon>Blastomonas</taxon>
    </lineage>
</organism>
<keyword evidence="1" id="KW-1133">Transmembrane helix</keyword>
<keyword evidence="1" id="KW-0812">Transmembrane</keyword>
<reference evidence="2 3" key="1">
    <citation type="submission" date="2018-05" db="EMBL/GenBank/DDBJ databases">
        <title>Genomic Encyclopedia of Type Strains, Phase IV (KMG-IV): sequencing the most valuable type-strain genomes for metagenomic binning, comparative biology and taxonomic classification.</title>
        <authorList>
            <person name="Goeker M."/>
        </authorList>
    </citation>
    <scope>NUCLEOTIDE SEQUENCE [LARGE SCALE GENOMIC DNA]</scope>
    <source>
        <strain evidence="2 3">DSM 3183</strain>
    </source>
</reference>
<keyword evidence="1" id="KW-0472">Membrane</keyword>
<gene>
    <name evidence="2" type="ORF">C7451_10375</name>
</gene>
<accession>A0A2V3V8S9</accession>
<protein>
    <submittedName>
        <fullName evidence="2">Uncharacterized protein</fullName>
    </submittedName>
</protein>
<proteinExistence type="predicted"/>
<dbReference type="OrthoDB" id="7206724at2"/>
<comment type="caution">
    <text evidence="2">The sequence shown here is derived from an EMBL/GenBank/DDBJ whole genome shotgun (WGS) entry which is preliminary data.</text>
</comment>
<name>A0A2V3V8S9_9SPHN</name>
<dbReference type="EMBL" id="QJJM01000003">
    <property type="protein sequence ID" value="PXW77970.1"/>
    <property type="molecule type" value="Genomic_DNA"/>
</dbReference>